<dbReference type="GO" id="GO:0004126">
    <property type="term" value="F:cytidine deaminase activity"/>
    <property type="evidence" value="ECO:0007669"/>
    <property type="project" value="UniProtKB-EC"/>
</dbReference>
<dbReference type="SUPFAM" id="SSF53927">
    <property type="entry name" value="Cytidine deaminase-like"/>
    <property type="match status" value="1"/>
</dbReference>
<dbReference type="PROSITE" id="PS00903">
    <property type="entry name" value="CYT_DCMP_DEAMINASES_1"/>
    <property type="match status" value="1"/>
</dbReference>
<evidence type="ECO:0000256" key="3">
    <source>
        <dbReference type="ARBA" id="ARBA00022801"/>
    </source>
</evidence>
<accession>A0ABT2G845</accession>
<proteinExistence type="inferred from homology"/>
<organism evidence="6 7">
    <name type="scientific">Algoriphagus limi</name>
    <dbReference type="NCBI Taxonomy" id="2975273"/>
    <lineage>
        <taxon>Bacteria</taxon>
        <taxon>Pseudomonadati</taxon>
        <taxon>Bacteroidota</taxon>
        <taxon>Cytophagia</taxon>
        <taxon>Cytophagales</taxon>
        <taxon>Cyclobacteriaceae</taxon>
        <taxon>Algoriphagus</taxon>
    </lineage>
</organism>
<keyword evidence="7" id="KW-1185">Reference proteome</keyword>
<comment type="similarity">
    <text evidence="1">Belongs to the cytidine and deoxycytidylate deaminase family.</text>
</comment>
<dbReference type="Pfam" id="PF00383">
    <property type="entry name" value="dCMP_cyt_deam_1"/>
    <property type="match status" value="1"/>
</dbReference>
<dbReference type="NCBIfam" id="NF004064">
    <property type="entry name" value="PRK05578.1"/>
    <property type="match status" value="1"/>
</dbReference>
<dbReference type="InterPro" id="IPR002125">
    <property type="entry name" value="CMP_dCMP_dom"/>
</dbReference>
<dbReference type="EC" id="3.5.4.5" evidence="6"/>
<dbReference type="InterPro" id="IPR050202">
    <property type="entry name" value="Cyt/Deoxycyt_deaminase"/>
</dbReference>
<dbReference type="CDD" id="cd01283">
    <property type="entry name" value="cytidine_deaminase"/>
    <property type="match status" value="1"/>
</dbReference>
<dbReference type="Proteomes" id="UP001206788">
    <property type="component" value="Unassembled WGS sequence"/>
</dbReference>
<dbReference type="RefSeq" id="WP_259415102.1">
    <property type="nucleotide sequence ID" value="NZ_JANWGH010000003.1"/>
</dbReference>
<sequence length="160" mass="17642">MTKTSTHQEFEVLDYQYLSAAEQNLVLAAQKISEKAYAPYSNFQVGAAVLLEDGSVLQSSNQENVSFPAGVCAEHLVLSYAGANFPESAPICLALVAKKKDENQWAFVSPCGICRQVINEVENRFHKPLKLIILRPDGRVYSIPGIAKLLPLKFDDLNSK</sequence>
<dbReference type="PROSITE" id="PS51747">
    <property type="entry name" value="CYT_DCMP_DEAMINASES_2"/>
    <property type="match status" value="1"/>
</dbReference>
<name>A0ABT2G845_9BACT</name>
<evidence type="ECO:0000259" key="5">
    <source>
        <dbReference type="PROSITE" id="PS51747"/>
    </source>
</evidence>
<dbReference type="Gene3D" id="3.40.140.10">
    <property type="entry name" value="Cytidine Deaminase, domain 2"/>
    <property type="match status" value="1"/>
</dbReference>
<comment type="caution">
    <text evidence="6">The sequence shown here is derived from an EMBL/GenBank/DDBJ whole genome shotgun (WGS) entry which is preliminary data.</text>
</comment>
<protein>
    <submittedName>
        <fullName evidence="6">Cytidine deaminase</fullName>
        <ecNumber evidence="6">3.5.4.5</ecNumber>
    </submittedName>
</protein>
<keyword evidence="3 6" id="KW-0378">Hydrolase</keyword>
<evidence type="ECO:0000256" key="2">
    <source>
        <dbReference type="ARBA" id="ARBA00022723"/>
    </source>
</evidence>
<evidence type="ECO:0000313" key="7">
    <source>
        <dbReference type="Proteomes" id="UP001206788"/>
    </source>
</evidence>
<feature type="domain" description="CMP/dCMP-type deaminase" evidence="5">
    <location>
        <begin position="20"/>
        <end position="157"/>
    </location>
</feature>
<keyword evidence="4" id="KW-0862">Zinc</keyword>
<evidence type="ECO:0000256" key="4">
    <source>
        <dbReference type="ARBA" id="ARBA00022833"/>
    </source>
</evidence>
<dbReference type="EMBL" id="JANWGH010000003">
    <property type="protein sequence ID" value="MCS5491445.1"/>
    <property type="molecule type" value="Genomic_DNA"/>
</dbReference>
<dbReference type="PANTHER" id="PTHR11644">
    <property type="entry name" value="CYTIDINE DEAMINASE"/>
    <property type="match status" value="1"/>
</dbReference>
<keyword evidence="2" id="KW-0479">Metal-binding</keyword>
<dbReference type="InterPro" id="IPR016192">
    <property type="entry name" value="APOBEC/CMP_deaminase_Zn-bd"/>
</dbReference>
<reference evidence="6 7" key="1">
    <citation type="submission" date="2022-08" db="EMBL/GenBank/DDBJ databases">
        <title>Algoriphagus sp. CAU 1643 isolated from mud.</title>
        <authorList>
            <person name="Kim W."/>
        </authorList>
    </citation>
    <scope>NUCLEOTIDE SEQUENCE [LARGE SCALE GENOMIC DNA]</scope>
    <source>
        <strain evidence="6 7">CAU 1643</strain>
    </source>
</reference>
<dbReference type="InterPro" id="IPR016193">
    <property type="entry name" value="Cytidine_deaminase-like"/>
</dbReference>
<dbReference type="PANTHER" id="PTHR11644:SF2">
    <property type="entry name" value="CYTIDINE DEAMINASE"/>
    <property type="match status" value="1"/>
</dbReference>
<evidence type="ECO:0000313" key="6">
    <source>
        <dbReference type="EMBL" id="MCS5491445.1"/>
    </source>
</evidence>
<evidence type="ECO:0000256" key="1">
    <source>
        <dbReference type="ARBA" id="ARBA00006576"/>
    </source>
</evidence>
<gene>
    <name evidence="6" type="ORF">NY014_13450</name>
</gene>